<evidence type="ECO:0000256" key="1">
    <source>
        <dbReference type="SAM" id="Phobius"/>
    </source>
</evidence>
<name>A0AAD0S2X6_9GAMM</name>
<feature type="transmembrane region" description="Helical" evidence="1">
    <location>
        <begin position="51"/>
        <end position="72"/>
    </location>
</feature>
<keyword evidence="1" id="KW-1133">Transmembrane helix</keyword>
<evidence type="ECO:0000313" key="3">
    <source>
        <dbReference type="Proteomes" id="UP000264605"/>
    </source>
</evidence>
<feature type="transmembrane region" description="Helical" evidence="1">
    <location>
        <begin position="97"/>
        <end position="120"/>
    </location>
</feature>
<dbReference type="RefSeq" id="WP_118844914.1">
    <property type="nucleotide sequence ID" value="NZ_CP032091.1"/>
</dbReference>
<reference evidence="2 3" key="1">
    <citation type="submission" date="2018-08" db="EMBL/GenBank/DDBJ databases">
        <title>Draft genome sequence of Pseudoalteromonas donghaensis HJ51.</title>
        <authorList>
            <person name="Oh J."/>
            <person name="Roh D."/>
        </authorList>
    </citation>
    <scope>NUCLEOTIDE SEQUENCE [LARGE SCALE GENOMIC DNA]</scope>
    <source>
        <strain evidence="2 3">HJ51</strain>
        <plasmid evidence="2 3">unnamed1</plasmid>
    </source>
</reference>
<keyword evidence="1" id="KW-0472">Membrane</keyword>
<feature type="transmembrane region" description="Helical" evidence="1">
    <location>
        <begin position="6"/>
        <end position="25"/>
    </location>
</feature>
<dbReference type="AlphaFoldDB" id="A0AAD0S2X6"/>
<geneLocation type="plasmid" evidence="2 3">
    <name>unnamed1</name>
</geneLocation>
<dbReference type="KEGG" id="pdj:D0907_17305"/>
<organism evidence="2 3">
    <name type="scientific">Pseudoalteromonas lipolytica</name>
    <dbReference type="NCBI Taxonomy" id="570156"/>
    <lineage>
        <taxon>Bacteria</taxon>
        <taxon>Pseudomonadati</taxon>
        <taxon>Pseudomonadota</taxon>
        <taxon>Gammaproteobacteria</taxon>
        <taxon>Alteromonadales</taxon>
        <taxon>Pseudoalteromonadaceae</taxon>
        <taxon>Pseudoalteromonas</taxon>
    </lineage>
</organism>
<keyword evidence="2" id="KW-0614">Plasmid</keyword>
<keyword evidence="1" id="KW-0812">Transmembrane</keyword>
<dbReference type="GeneID" id="99507240"/>
<dbReference type="EMBL" id="CP032091">
    <property type="protein sequence ID" value="AXV67082.1"/>
    <property type="molecule type" value="Genomic_DNA"/>
</dbReference>
<evidence type="ECO:0000313" key="2">
    <source>
        <dbReference type="EMBL" id="AXV67082.1"/>
    </source>
</evidence>
<protein>
    <submittedName>
        <fullName evidence="2">Uncharacterized protein</fullName>
    </submittedName>
</protein>
<accession>A0AAD0S2X6</accession>
<gene>
    <name evidence="2" type="ORF">D0907_17305</name>
</gene>
<dbReference type="Proteomes" id="UP000264605">
    <property type="component" value="Plasmid unnamed1"/>
</dbReference>
<proteinExistence type="predicted"/>
<sequence>MKLNDVVAVSGLLLTLVTFLFNLAWPRISAALDIDENTSGGKARKRERESIAYVAWLVVFPIFISFFVLFYVNLPSAVEIISTSQLTLWNFDVDDTLYVMVVWALLAFVIFNLFTFIRLLRKKNRLK</sequence>